<keyword evidence="2" id="KW-0413">Isomerase</keyword>
<dbReference type="GO" id="GO:0005975">
    <property type="term" value="P:carbohydrate metabolic process"/>
    <property type="evidence" value="ECO:0007669"/>
    <property type="project" value="InterPro"/>
</dbReference>
<dbReference type="SUPFAM" id="SSF48208">
    <property type="entry name" value="Six-hairpin glycosidases"/>
    <property type="match status" value="1"/>
</dbReference>
<comment type="similarity">
    <text evidence="1">Belongs to the N-acylglucosamine 2-epimerase family.</text>
</comment>
<sequence>MKLINMEMPKTLHKRIESCANHIFQGLIPNWVSHGFTIEGYSRESLTLDWQHNPVGRVRLLTQCRQLYTLSHATKLGYMSGYDAQIQALFNAILELYFIEGRWIFSRNDDMAILDTQSDAYALAFILLSFSHYYQLTQDSRALEFIELTDQFLDQQMRHPSGGFYEAYPLNEDTVRRQNPHMHLLEGFVAAYHATQDSKYAERISEICELAEQYFVEPNTQTLREFFQTDLSLDSETGHLVEPGHHFEWVWLLHQTYAITGRKQDLVLAQQLWHTATKHGLAANGGIVNSIDGNTFSIVDGDKRIWPITEYLKACCVADISESERQERLNTALEFLETHYFIDRGRWIEYLDANNQSKGFPLPGTTGYHIFLGLAEVLKWRDS</sequence>
<dbReference type="AlphaFoldDB" id="A0A0K6IIS3"/>
<dbReference type="InterPro" id="IPR012341">
    <property type="entry name" value="6hp_glycosidase-like_sf"/>
</dbReference>
<dbReference type="Gene3D" id="1.50.10.10">
    <property type="match status" value="1"/>
</dbReference>
<evidence type="ECO:0000313" key="4">
    <source>
        <dbReference type="Proteomes" id="UP000182769"/>
    </source>
</evidence>
<evidence type="ECO:0000256" key="2">
    <source>
        <dbReference type="ARBA" id="ARBA00023235"/>
    </source>
</evidence>
<organism evidence="3 4">
    <name type="scientific">Marinomonas fungiae</name>
    <dbReference type="NCBI Taxonomy" id="1137284"/>
    <lineage>
        <taxon>Bacteria</taxon>
        <taxon>Pseudomonadati</taxon>
        <taxon>Pseudomonadota</taxon>
        <taxon>Gammaproteobacteria</taxon>
        <taxon>Oceanospirillales</taxon>
        <taxon>Oceanospirillaceae</taxon>
        <taxon>Marinomonas</taxon>
    </lineage>
</organism>
<dbReference type="InterPro" id="IPR008928">
    <property type="entry name" value="6-hairpin_glycosidase_sf"/>
</dbReference>
<reference evidence="4" key="1">
    <citation type="submission" date="2015-08" db="EMBL/GenBank/DDBJ databases">
        <authorList>
            <person name="Varghese N."/>
        </authorList>
    </citation>
    <scope>NUCLEOTIDE SEQUENCE [LARGE SCALE GENOMIC DNA]</scope>
    <source>
        <strain evidence="4">JCM 18476</strain>
    </source>
</reference>
<dbReference type="RefSeq" id="WP_245624628.1">
    <property type="nucleotide sequence ID" value="NZ_CYHG01000002.1"/>
</dbReference>
<keyword evidence="4" id="KW-1185">Reference proteome</keyword>
<name>A0A0K6IIS3_9GAMM</name>
<dbReference type="Pfam" id="PF07221">
    <property type="entry name" value="GlcNAc_2-epim"/>
    <property type="match status" value="1"/>
</dbReference>
<dbReference type="Proteomes" id="UP000182769">
    <property type="component" value="Unassembled WGS sequence"/>
</dbReference>
<dbReference type="InterPro" id="IPR010819">
    <property type="entry name" value="AGE/CE"/>
</dbReference>
<dbReference type="EMBL" id="CYHG01000002">
    <property type="protein sequence ID" value="CUB02976.1"/>
    <property type="molecule type" value="Genomic_DNA"/>
</dbReference>
<dbReference type="PANTHER" id="PTHR15108">
    <property type="entry name" value="N-ACYLGLUCOSAMINE-2-EPIMERASE"/>
    <property type="match status" value="1"/>
</dbReference>
<dbReference type="GO" id="GO:0016853">
    <property type="term" value="F:isomerase activity"/>
    <property type="evidence" value="ECO:0007669"/>
    <property type="project" value="UniProtKB-KW"/>
</dbReference>
<evidence type="ECO:0000256" key="1">
    <source>
        <dbReference type="ARBA" id="ARBA00008558"/>
    </source>
</evidence>
<accession>A0A0K6IIS3</accession>
<protein>
    <submittedName>
        <fullName evidence="3">Mannose or cellobiose epimerase, N-acyl-D-glucosamine 2-epimerase family</fullName>
    </submittedName>
</protein>
<gene>
    <name evidence="3" type="ORF">Ga0061065_102314</name>
</gene>
<proteinExistence type="inferred from homology"/>
<evidence type="ECO:0000313" key="3">
    <source>
        <dbReference type="EMBL" id="CUB02976.1"/>
    </source>
</evidence>
<dbReference type="STRING" id="1137284.GCA_001418205_00820"/>